<evidence type="ECO:0000313" key="2">
    <source>
        <dbReference type="EMBL" id="CAG6491442.1"/>
    </source>
</evidence>
<proteinExistence type="predicted"/>
<dbReference type="AlphaFoldDB" id="A0A8D8G019"/>
<feature type="region of interest" description="Disordered" evidence="1">
    <location>
        <begin position="20"/>
        <end position="71"/>
    </location>
</feature>
<name>A0A8D8G019_CULPI</name>
<evidence type="ECO:0000256" key="1">
    <source>
        <dbReference type="SAM" id="MobiDB-lite"/>
    </source>
</evidence>
<dbReference type="EMBL" id="HBUE01118602">
    <property type="protein sequence ID" value="CAG6491442.1"/>
    <property type="molecule type" value="Transcribed_RNA"/>
</dbReference>
<organism evidence="2">
    <name type="scientific">Culex pipiens</name>
    <name type="common">House mosquito</name>
    <dbReference type="NCBI Taxonomy" id="7175"/>
    <lineage>
        <taxon>Eukaryota</taxon>
        <taxon>Metazoa</taxon>
        <taxon>Ecdysozoa</taxon>
        <taxon>Arthropoda</taxon>
        <taxon>Hexapoda</taxon>
        <taxon>Insecta</taxon>
        <taxon>Pterygota</taxon>
        <taxon>Neoptera</taxon>
        <taxon>Endopterygota</taxon>
        <taxon>Diptera</taxon>
        <taxon>Nematocera</taxon>
        <taxon>Culicoidea</taxon>
        <taxon>Culicidae</taxon>
        <taxon>Culicinae</taxon>
        <taxon>Culicini</taxon>
        <taxon>Culex</taxon>
        <taxon>Culex</taxon>
    </lineage>
</organism>
<reference evidence="2" key="1">
    <citation type="submission" date="2021-05" db="EMBL/GenBank/DDBJ databases">
        <authorList>
            <person name="Alioto T."/>
            <person name="Alioto T."/>
            <person name="Gomez Garrido J."/>
        </authorList>
    </citation>
    <scope>NUCLEOTIDE SEQUENCE</scope>
</reference>
<sequence length="123" mass="14103">MRTLLGVSRSPRACFSSRIEPKKFRAGSSTNRNNATASRNVMTNTLPNSRGYLTSSNPSRGSPSERNQRSTIGWITYRQKLSRVGMMKSGVSMHRMRMRGMFRKFCSRHTARKMEEELLKRIA</sequence>
<feature type="compositionally biased region" description="Polar residues" evidence="1">
    <location>
        <begin position="27"/>
        <end position="71"/>
    </location>
</feature>
<accession>A0A8D8G019</accession>
<protein>
    <submittedName>
        <fullName evidence="2">(northern house mosquito) hypothetical protein</fullName>
    </submittedName>
</protein>